<dbReference type="Pfam" id="PF00067">
    <property type="entry name" value="p450"/>
    <property type="match status" value="1"/>
</dbReference>
<dbReference type="PRINTS" id="PR00385">
    <property type="entry name" value="P450"/>
</dbReference>
<feature type="transmembrane region" description="Helical" evidence="9">
    <location>
        <begin position="6"/>
        <end position="23"/>
    </location>
</feature>
<evidence type="ECO:0000256" key="5">
    <source>
        <dbReference type="ARBA" id="ARBA00022723"/>
    </source>
</evidence>
<comment type="cofactor">
    <cofactor evidence="1">
        <name>heme</name>
        <dbReference type="ChEBI" id="CHEBI:30413"/>
    </cofactor>
</comment>
<keyword evidence="7" id="KW-0408">Iron</keyword>
<reference evidence="10 11" key="1">
    <citation type="submission" date="2024-07" db="EMBL/GenBank/DDBJ databases">
        <title>Section-level genome sequencing and comparative genomics of Aspergillus sections Usti and Cavernicolus.</title>
        <authorList>
            <consortium name="Lawrence Berkeley National Laboratory"/>
            <person name="Nybo J.L."/>
            <person name="Vesth T.C."/>
            <person name="Theobald S."/>
            <person name="Frisvad J.C."/>
            <person name="Larsen T.O."/>
            <person name="Kjaerboelling I."/>
            <person name="Rothschild-Mancinelli K."/>
            <person name="Lyhne E.K."/>
            <person name="Kogle M.E."/>
            <person name="Barry K."/>
            <person name="Clum A."/>
            <person name="Na H."/>
            <person name="Ledsgaard L."/>
            <person name="Lin J."/>
            <person name="Lipzen A."/>
            <person name="Kuo A."/>
            <person name="Riley R."/>
            <person name="Mondo S."/>
            <person name="Labutti K."/>
            <person name="Haridas S."/>
            <person name="Pangalinan J."/>
            <person name="Salamov A.A."/>
            <person name="Simmons B.A."/>
            <person name="Magnuson J.K."/>
            <person name="Chen J."/>
            <person name="Drula E."/>
            <person name="Henrissat B."/>
            <person name="Wiebenga A."/>
            <person name="Lubbers R.J."/>
            <person name="Gomes A.C."/>
            <person name="Makela M.R."/>
            <person name="Stajich J."/>
            <person name="Grigoriev I.V."/>
            <person name="Mortensen U.H."/>
            <person name="De Vries R.P."/>
            <person name="Baker S.E."/>
            <person name="Andersen M.R."/>
        </authorList>
    </citation>
    <scope>NUCLEOTIDE SEQUENCE [LARGE SCALE GENOMIC DNA]</scope>
    <source>
        <strain evidence="10 11">CBS 588.65</strain>
    </source>
</reference>
<comment type="pathway">
    <text evidence="2">Secondary metabolite biosynthesis.</text>
</comment>
<accession>A0ABR4GY25</accession>
<gene>
    <name evidence="10" type="ORF">BJX63DRAFT_436607</name>
</gene>
<keyword evidence="8" id="KW-0503">Monooxygenase</keyword>
<dbReference type="InterPro" id="IPR036396">
    <property type="entry name" value="Cyt_P450_sf"/>
</dbReference>
<evidence type="ECO:0000256" key="8">
    <source>
        <dbReference type="ARBA" id="ARBA00023033"/>
    </source>
</evidence>
<dbReference type="InterPro" id="IPR001128">
    <property type="entry name" value="Cyt_P450"/>
</dbReference>
<dbReference type="InterPro" id="IPR002401">
    <property type="entry name" value="Cyt_P450_E_grp-I"/>
</dbReference>
<organism evidence="10 11">
    <name type="scientific">Aspergillus granulosus</name>
    <dbReference type="NCBI Taxonomy" id="176169"/>
    <lineage>
        <taxon>Eukaryota</taxon>
        <taxon>Fungi</taxon>
        <taxon>Dikarya</taxon>
        <taxon>Ascomycota</taxon>
        <taxon>Pezizomycotina</taxon>
        <taxon>Eurotiomycetes</taxon>
        <taxon>Eurotiomycetidae</taxon>
        <taxon>Eurotiales</taxon>
        <taxon>Aspergillaceae</taxon>
        <taxon>Aspergillus</taxon>
        <taxon>Aspergillus subgen. Nidulantes</taxon>
    </lineage>
</organism>
<keyword evidence="11" id="KW-1185">Reference proteome</keyword>
<dbReference type="EMBL" id="JBFXLT010000127">
    <property type="protein sequence ID" value="KAL2807884.1"/>
    <property type="molecule type" value="Genomic_DNA"/>
</dbReference>
<evidence type="ECO:0000313" key="11">
    <source>
        <dbReference type="Proteomes" id="UP001610334"/>
    </source>
</evidence>
<dbReference type="PRINTS" id="PR00463">
    <property type="entry name" value="EP450I"/>
</dbReference>
<evidence type="ECO:0000256" key="7">
    <source>
        <dbReference type="ARBA" id="ARBA00023004"/>
    </source>
</evidence>
<name>A0ABR4GY25_9EURO</name>
<keyword evidence="4" id="KW-0349">Heme</keyword>
<dbReference type="PANTHER" id="PTHR24305:SF107">
    <property type="entry name" value="P450, PUTATIVE (EUROFUNG)-RELATED"/>
    <property type="match status" value="1"/>
</dbReference>
<keyword evidence="9" id="KW-0812">Transmembrane</keyword>
<evidence type="ECO:0000256" key="1">
    <source>
        <dbReference type="ARBA" id="ARBA00001971"/>
    </source>
</evidence>
<evidence type="ECO:0000256" key="3">
    <source>
        <dbReference type="ARBA" id="ARBA00010617"/>
    </source>
</evidence>
<comment type="caution">
    <text evidence="10">The sequence shown here is derived from an EMBL/GenBank/DDBJ whole genome shotgun (WGS) entry which is preliminary data.</text>
</comment>
<keyword evidence="6" id="KW-0560">Oxidoreductase</keyword>
<evidence type="ECO:0000256" key="6">
    <source>
        <dbReference type="ARBA" id="ARBA00023002"/>
    </source>
</evidence>
<keyword evidence="9" id="KW-0472">Membrane</keyword>
<dbReference type="InterPro" id="IPR050121">
    <property type="entry name" value="Cytochrome_P450_monoxygenase"/>
</dbReference>
<evidence type="ECO:0000256" key="9">
    <source>
        <dbReference type="SAM" id="Phobius"/>
    </source>
</evidence>
<dbReference type="SUPFAM" id="SSF48264">
    <property type="entry name" value="Cytochrome P450"/>
    <property type="match status" value="1"/>
</dbReference>
<keyword evidence="5" id="KW-0479">Metal-binding</keyword>
<sequence length="543" mass="60404">MIPTHYILLPAAGLILFGINLIRHRRFYRDLPKPPHSLLWGHLKLFNNVVKLFPHNTAPAAYYTEIAQRYQLKEMFYLDLWPFAPSQLVLISPDTAALITTVEDYPVHDIAIGFVSAIIGKTMIAALNGQPWKALHTMIAPAFRPSTLKLMIPVIADQTMSVFHATLSCHAASGQAFSMEDAAAQLVFRMSSKAIFGLTVSDEANEQLLADFAIILEYAKILTQVEPSNPIKKAFWWWKQRAAAGRINGFLEALAKERYLAIVKRDPAEGGNKDVLEKSTTSVLDQILVGLLSKEKGGRILGTLTPAVVRMIAENLKGLLLGGYGTTTDTLCFIYILLSAYPAVMQKLREEHDRVFGIGLQTTQHTLKQSPDKLSELRYTTAVIKETLRLFPAGFGVRSAKPGKPALEYQGRAYPISNQMIIPCTHTIHYDPEVFQNPAAFNPERFMGPNMVPPNAWRSFERGPRACMGRDLAMQELRIILLLTVRSFEFKCVELQPSAEPRVSYTDMDLRLGDLAFQESSFSAKPRGGAVMVVESVPGHGHG</sequence>
<proteinExistence type="inferred from homology"/>
<evidence type="ECO:0000256" key="2">
    <source>
        <dbReference type="ARBA" id="ARBA00005179"/>
    </source>
</evidence>
<dbReference type="PANTHER" id="PTHR24305">
    <property type="entry name" value="CYTOCHROME P450"/>
    <property type="match status" value="1"/>
</dbReference>
<keyword evidence="9" id="KW-1133">Transmembrane helix</keyword>
<protein>
    <submittedName>
        <fullName evidence="10">Cytochrome P450</fullName>
    </submittedName>
</protein>
<evidence type="ECO:0000256" key="4">
    <source>
        <dbReference type="ARBA" id="ARBA00022617"/>
    </source>
</evidence>
<evidence type="ECO:0000313" key="10">
    <source>
        <dbReference type="EMBL" id="KAL2807884.1"/>
    </source>
</evidence>
<dbReference type="Gene3D" id="1.10.630.10">
    <property type="entry name" value="Cytochrome P450"/>
    <property type="match status" value="1"/>
</dbReference>
<dbReference type="Proteomes" id="UP001610334">
    <property type="component" value="Unassembled WGS sequence"/>
</dbReference>
<comment type="similarity">
    <text evidence="3">Belongs to the cytochrome P450 family.</text>
</comment>